<evidence type="ECO:0000313" key="4">
    <source>
        <dbReference type="Proteomes" id="UP000719412"/>
    </source>
</evidence>
<dbReference type="SUPFAM" id="SSF51735">
    <property type="entry name" value="NAD(P)-binding Rossmann-fold domains"/>
    <property type="match status" value="1"/>
</dbReference>
<keyword evidence="1" id="KW-0444">Lipid biosynthesis</keyword>
<evidence type="ECO:0000313" key="3">
    <source>
        <dbReference type="EMBL" id="KAH0816597.1"/>
    </source>
</evidence>
<comment type="catalytic activity">
    <reaction evidence="1">
        <text>a long-chain fatty acyl-CoA + 2 NADPH + 2 H(+) = a long-chain primary fatty alcohol + 2 NADP(+) + CoA</text>
        <dbReference type="Rhea" id="RHEA:52716"/>
        <dbReference type="ChEBI" id="CHEBI:15378"/>
        <dbReference type="ChEBI" id="CHEBI:57287"/>
        <dbReference type="ChEBI" id="CHEBI:57783"/>
        <dbReference type="ChEBI" id="CHEBI:58349"/>
        <dbReference type="ChEBI" id="CHEBI:77396"/>
        <dbReference type="ChEBI" id="CHEBI:83139"/>
        <dbReference type="EC" id="1.2.1.84"/>
    </reaction>
</comment>
<comment type="similarity">
    <text evidence="1">Belongs to the fatty acyl-CoA reductase family.</text>
</comment>
<dbReference type="GO" id="GO:0005777">
    <property type="term" value="C:peroxisome"/>
    <property type="evidence" value="ECO:0007669"/>
    <property type="project" value="TreeGrafter"/>
</dbReference>
<evidence type="ECO:0000256" key="1">
    <source>
        <dbReference type="RuleBase" id="RU363097"/>
    </source>
</evidence>
<dbReference type="EMBL" id="JABDTM020021268">
    <property type="protein sequence ID" value="KAH0816597.1"/>
    <property type="molecule type" value="Genomic_DNA"/>
</dbReference>
<gene>
    <name evidence="3" type="ORF">GEV33_006194</name>
</gene>
<accession>A0A8J6HLP5</accession>
<dbReference type="Pfam" id="PF07993">
    <property type="entry name" value="NAD_binding_4"/>
    <property type="match status" value="1"/>
</dbReference>
<feature type="domain" description="Thioester reductase (TE)" evidence="2">
    <location>
        <begin position="17"/>
        <end position="179"/>
    </location>
</feature>
<dbReference type="InterPro" id="IPR026055">
    <property type="entry name" value="FAR"/>
</dbReference>
<comment type="caution">
    <text evidence="3">The sequence shown here is derived from an EMBL/GenBank/DDBJ whole genome shotgun (WGS) entry which is preliminary data.</text>
</comment>
<reference evidence="3" key="1">
    <citation type="journal article" date="2020" name="J Insects Food Feed">
        <title>The yellow mealworm (Tenebrio molitor) genome: a resource for the emerging insects as food and feed industry.</title>
        <authorList>
            <person name="Eriksson T."/>
            <person name="Andere A."/>
            <person name="Kelstrup H."/>
            <person name="Emery V."/>
            <person name="Picard C."/>
        </authorList>
    </citation>
    <scope>NUCLEOTIDE SEQUENCE</scope>
    <source>
        <strain evidence="3">Stoneville</strain>
        <tissue evidence="3">Whole head</tissue>
    </source>
</reference>
<dbReference type="AlphaFoldDB" id="A0A8J6HLP5"/>
<protein>
    <recommendedName>
        <fullName evidence="1">Fatty acyl-CoA reductase</fullName>
        <ecNumber evidence="1">1.2.1.84</ecNumber>
    </recommendedName>
</protein>
<dbReference type="InterPro" id="IPR013120">
    <property type="entry name" value="FAR_NAD-bd"/>
</dbReference>
<evidence type="ECO:0000259" key="2">
    <source>
        <dbReference type="Pfam" id="PF07993"/>
    </source>
</evidence>
<dbReference type="GO" id="GO:0102965">
    <property type="term" value="F:alcohol-forming long-chain fatty acyl-CoA reductase activity"/>
    <property type="evidence" value="ECO:0007669"/>
    <property type="project" value="UniProtKB-EC"/>
</dbReference>
<dbReference type="GO" id="GO:0080019">
    <property type="term" value="F:alcohol-forming very long-chain fatty acyl-CoA reductase activity"/>
    <property type="evidence" value="ECO:0007669"/>
    <property type="project" value="InterPro"/>
</dbReference>
<organism evidence="3 4">
    <name type="scientific">Tenebrio molitor</name>
    <name type="common">Yellow mealworm beetle</name>
    <dbReference type="NCBI Taxonomy" id="7067"/>
    <lineage>
        <taxon>Eukaryota</taxon>
        <taxon>Metazoa</taxon>
        <taxon>Ecdysozoa</taxon>
        <taxon>Arthropoda</taxon>
        <taxon>Hexapoda</taxon>
        <taxon>Insecta</taxon>
        <taxon>Pterygota</taxon>
        <taxon>Neoptera</taxon>
        <taxon>Endopterygota</taxon>
        <taxon>Coleoptera</taxon>
        <taxon>Polyphaga</taxon>
        <taxon>Cucujiformia</taxon>
        <taxon>Tenebrionidae</taxon>
        <taxon>Tenebrio</taxon>
    </lineage>
</organism>
<proteinExistence type="inferred from homology"/>
<reference evidence="3" key="2">
    <citation type="submission" date="2021-08" db="EMBL/GenBank/DDBJ databases">
        <authorList>
            <person name="Eriksson T."/>
        </authorList>
    </citation>
    <scope>NUCLEOTIDE SEQUENCE</scope>
    <source>
        <strain evidence="3">Stoneville</strain>
        <tissue evidence="3">Whole head</tissue>
    </source>
</reference>
<dbReference type="Gene3D" id="3.40.50.720">
    <property type="entry name" value="NAD(P)-binding Rossmann-like Domain"/>
    <property type="match status" value="1"/>
</dbReference>
<keyword evidence="4" id="KW-1185">Reference proteome</keyword>
<dbReference type="Proteomes" id="UP000719412">
    <property type="component" value="Unassembled WGS sequence"/>
</dbReference>
<keyword evidence="1" id="KW-0560">Oxidoreductase</keyword>
<keyword evidence="1" id="KW-0521">NADP</keyword>
<dbReference type="InterPro" id="IPR036291">
    <property type="entry name" value="NAD(P)-bd_dom_sf"/>
</dbReference>
<dbReference type="PANTHER" id="PTHR11011">
    <property type="entry name" value="MALE STERILITY PROTEIN 2-RELATED"/>
    <property type="match status" value="1"/>
</dbReference>
<sequence>MSELQIRQFYENQRVFITGGTGFIGKVLIEKLLRSTEVATIYVLIRAKGDKNSSARLEKIFSCPLFDKLLEEHPDYKNRVTAISGDCAQENLGLTLEDRQELISKANIVFHVAATVDFNENIKSAYDVNVKGTKFLLELCKKFENLKSVVHTSTAYVYCHLDALDEVIYDHPLHYEQAKSMLERLSLEEAARQTPR</sequence>
<dbReference type="PANTHER" id="PTHR11011:SF60">
    <property type="entry name" value="FATTY ACYL-COA REDUCTASE-RELATED"/>
    <property type="match status" value="1"/>
</dbReference>
<keyword evidence="1" id="KW-0443">Lipid metabolism</keyword>
<name>A0A8J6HLP5_TENMO</name>
<comment type="function">
    <text evidence="1">Catalyzes the reduction of fatty acyl-CoA to fatty alcohols.</text>
</comment>
<dbReference type="GO" id="GO:0035336">
    <property type="term" value="P:long-chain fatty-acyl-CoA metabolic process"/>
    <property type="evidence" value="ECO:0007669"/>
    <property type="project" value="TreeGrafter"/>
</dbReference>
<dbReference type="EC" id="1.2.1.84" evidence="1"/>